<dbReference type="InterPro" id="IPR000055">
    <property type="entry name" value="Restrct_endonuc_typeI_TRD"/>
</dbReference>
<comment type="similarity">
    <text evidence="1">Belongs to the type-I restriction system S methylase family.</text>
</comment>
<name>A0A2A6E7L9_TANFO</name>
<dbReference type="InterPro" id="IPR044946">
    <property type="entry name" value="Restrct_endonuc_typeI_TRD_sf"/>
</dbReference>
<keyword evidence="3" id="KW-0238">DNA-binding</keyword>
<dbReference type="PANTHER" id="PTHR30408:SF12">
    <property type="entry name" value="TYPE I RESTRICTION ENZYME MJAVIII SPECIFICITY SUBUNIT"/>
    <property type="match status" value="1"/>
</dbReference>
<dbReference type="Pfam" id="PF01420">
    <property type="entry name" value="Methylase_S"/>
    <property type="match status" value="2"/>
</dbReference>
<protein>
    <recommendedName>
        <fullName evidence="4">Type I restriction modification DNA specificity domain-containing protein</fullName>
    </recommendedName>
</protein>
<sequence>MSKMKKILPELRFPEFKDSGEWGFIKLKQLGTFYRGLTYGAEDTASNGLLVLRSGNIQDDNLVLNNNLVFVNKECPENLKLQNGDIVICMSNGSKALVGKNAEYKGGYEGNITVGAFCSILRPKNSFTKYLLQSDTYQDFIVLSIGGGNINNLKNSDLEEFSCSAPKNRKEQQKIAACLSSLDELISAHSQKMELLKAHKKGLMQNLFPQNGKKVPNCRFPEFKNDGEWKEKELGEIAKFAKGKGISKSDVVENGILPCIRYGELYTHYKEIITDVFSFTNVPVEGLILSKVNDVIIPSSGETHEDIATASCVMKNGVALGGDLIVIRPKINGIFLSYYLNNAKEREIAQIAQGISVIHLYSNQLQCLKIAIPAKKEQQKIASCLSFLDELITAQSKKIEQLKQHKKGLMQGLFPKINE</sequence>
<accession>A0A2A6E7L9</accession>
<feature type="domain" description="Type I restriction modification DNA specificity" evidence="4">
    <location>
        <begin position="21"/>
        <end position="196"/>
    </location>
</feature>
<dbReference type="GO" id="GO:0003677">
    <property type="term" value="F:DNA binding"/>
    <property type="evidence" value="ECO:0007669"/>
    <property type="project" value="UniProtKB-KW"/>
</dbReference>
<evidence type="ECO:0000256" key="1">
    <source>
        <dbReference type="ARBA" id="ARBA00010923"/>
    </source>
</evidence>
<evidence type="ECO:0000256" key="3">
    <source>
        <dbReference type="ARBA" id="ARBA00023125"/>
    </source>
</evidence>
<evidence type="ECO:0000313" key="5">
    <source>
        <dbReference type="EMBL" id="PDP43475.1"/>
    </source>
</evidence>
<evidence type="ECO:0000256" key="2">
    <source>
        <dbReference type="ARBA" id="ARBA00022747"/>
    </source>
</evidence>
<comment type="caution">
    <text evidence="5">The sequence shown here is derived from an EMBL/GenBank/DDBJ whole genome shotgun (WGS) entry which is preliminary data.</text>
</comment>
<dbReference type="Gene3D" id="3.90.220.20">
    <property type="entry name" value="DNA methylase specificity domains"/>
    <property type="match status" value="2"/>
</dbReference>
<dbReference type="CDD" id="cd17252">
    <property type="entry name" value="RMtype1_S_EcoKI-TRD1-CR1_like"/>
    <property type="match status" value="1"/>
</dbReference>
<dbReference type="InterPro" id="IPR052021">
    <property type="entry name" value="Type-I_RS_S_subunit"/>
</dbReference>
<dbReference type="EMBL" id="NSLJ01000019">
    <property type="protein sequence ID" value="PDP43475.1"/>
    <property type="molecule type" value="Genomic_DNA"/>
</dbReference>
<dbReference type="REBASE" id="242068">
    <property type="entry name" value="S.Tfo11663ORF8390P"/>
</dbReference>
<gene>
    <name evidence="5" type="ORF">CLI86_08400</name>
</gene>
<organism evidence="5 6">
    <name type="scientific">Tannerella forsythia</name>
    <name type="common">Bacteroides forsythus</name>
    <dbReference type="NCBI Taxonomy" id="28112"/>
    <lineage>
        <taxon>Bacteria</taxon>
        <taxon>Pseudomonadati</taxon>
        <taxon>Bacteroidota</taxon>
        <taxon>Bacteroidia</taxon>
        <taxon>Bacteroidales</taxon>
        <taxon>Tannerellaceae</taxon>
        <taxon>Tannerella</taxon>
    </lineage>
</organism>
<keyword evidence="2" id="KW-0680">Restriction system</keyword>
<dbReference type="RefSeq" id="WP_097531331.1">
    <property type="nucleotide sequence ID" value="NZ_NSLJ01000019.1"/>
</dbReference>
<dbReference type="Proteomes" id="UP000219259">
    <property type="component" value="Unassembled WGS sequence"/>
</dbReference>
<dbReference type="Gene3D" id="1.10.287.1120">
    <property type="entry name" value="Bipartite methylase S protein"/>
    <property type="match status" value="1"/>
</dbReference>
<dbReference type="AlphaFoldDB" id="A0A2A6E7L9"/>
<dbReference type="SUPFAM" id="SSF116734">
    <property type="entry name" value="DNA methylase specificity domain"/>
    <property type="match status" value="2"/>
</dbReference>
<dbReference type="GO" id="GO:0009307">
    <property type="term" value="P:DNA restriction-modification system"/>
    <property type="evidence" value="ECO:0007669"/>
    <property type="project" value="UniProtKB-KW"/>
</dbReference>
<proteinExistence type="inferred from homology"/>
<reference evidence="5 6" key="1">
    <citation type="submission" date="2017-09" db="EMBL/GenBank/DDBJ databases">
        <title>Phase variable restriction modification systems are present in the genome sequences of periodontal pathogens Prevotella intermedia, Tannerella forsythia and Porphyromonas gingivalis.</title>
        <authorList>
            <person name="Haigh R.D."/>
            <person name="Crawford L."/>
            <person name="Ralph J."/>
            <person name="Wanford J."/>
            <person name="Vartoukian S.R."/>
            <person name="Hijazib K."/>
            <person name="Wade W."/>
            <person name="Oggioni M.R."/>
        </authorList>
    </citation>
    <scope>NUCLEOTIDE SEQUENCE [LARGE SCALE GENOMIC DNA]</scope>
    <source>
        <strain evidence="5 6">WW11663</strain>
    </source>
</reference>
<evidence type="ECO:0000259" key="4">
    <source>
        <dbReference type="Pfam" id="PF01420"/>
    </source>
</evidence>
<feature type="domain" description="Type I restriction modification DNA specificity" evidence="4">
    <location>
        <begin position="228"/>
        <end position="404"/>
    </location>
</feature>
<evidence type="ECO:0000313" key="6">
    <source>
        <dbReference type="Proteomes" id="UP000219259"/>
    </source>
</evidence>
<dbReference type="PANTHER" id="PTHR30408">
    <property type="entry name" value="TYPE-1 RESTRICTION ENZYME ECOKI SPECIFICITY PROTEIN"/>
    <property type="match status" value="1"/>
</dbReference>